<evidence type="ECO:0000256" key="3">
    <source>
        <dbReference type="SAM" id="MobiDB-lite"/>
    </source>
</evidence>
<feature type="region of interest" description="Disordered" evidence="3">
    <location>
        <begin position="20"/>
        <end position="45"/>
    </location>
</feature>
<proteinExistence type="predicted"/>
<keyword evidence="2" id="KW-0539">Nucleus</keyword>
<evidence type="ECO:0000313" key="6">
    <source>
        <dbReference type="Proteomes" id="UP000285326"/>
    </source>
</evidence>
<comment type="subcellular location">
    <subcellularLocation>
        <location evidence="1">Nucleus</location>
    </subcellularLocation>
</comment>
<dbReference type="InterPro" id="IPR046347">
    <property type="entry name" value="bZIP_sf"/>
</dbReference>
<gene>
    <name evidence="5" type="ORF">GcM1_244152</name>
</gene>
<reference evidence="5 6" key="1">
    <citation type="journal article" date="2018" name="BMC Genomics">
        <title>Comparative genome analyses reveal sequence features reflecting distinct modes of host-adaptation between dicot and monocot powdery mildew.</title>
        <authorList>
            <person name="Wu Y."/>
            <person name="Ma X."/>
            <person name="Pan Z."/>
            <person name="Kale S.D."/>
            <person name="Song Y."/>
            <person name="King H."/>
            <person name="Zhang Q."/>
            <person name="Presley C."/>
            <person name="Deng X."/>
            <person name="Wei C.I."/>
            <person name="Xiao S."/>
        </authorList>
    </citation>
    <scope>NUCLEOTIDE SEQUENCE [LARGE SCALE GENOMIC DNA]</scope>
    <source>
        <strain evidence="5">UMSG1</strain>
    </source>
</reference>
<evidence type="ECO:0000313" key="5">
    <source>
        <dbReference type="EMBL" id="RKF73499.1"/>
    </source>
</evidence>
<dbReference type="PANTHER" id="PTHR40621">
    <property type="entry name" value="TRANSCRIPTION FACTOR KAPC-RELATED"/>
    <property type="match status" value="1"/>
</dbReference>
<dbReference type="InterPro" id="IPR004827">
    <property type="entry name" value="bZIP"/>
</dbReference>
<sequence length="333" mass="38051">MDPSVSPIIMMKNYEKKLVQDKRKGGRKPIYTSSQERKKRNRQAQAAFRERRIEYIKQLEGTVMSHEIKMHSLNIVNRNSMEECLMLRSHNSSLMNILQERGIDVHAELLARTQNPHLSPDLSSLVSPLYVPGDLVQTSKVQPVIISDTLNQASQFDSNSSYEFHPDISLPSQNSSKISSPPTSLQSSYPMGDFSDPSMTSPVLYSQFECLQPNFQNVTPTQQSCGFDQGSGLGIEFSSPETDRRIESKEHKDNTYLHVFENQGLSINRRQNQREVNLQRACHEQLRDPNKIQYQPKLLSFLPLAESSTEVYNTTSQAFNPYNDMPILEYQCL</sequence>
<comment type="caution">
    <text evidence="5">The sequence shown here is derived from an EMBL/GenBank/DDBJ whole genome shotgun (WGS) entry which is preliminary data.</text>
</comment>
<dbReference type="SMART" id="SM00338">
    <property type="entry name" value="BRLZ"/>
    <property type="match status" value="1"/>
</dbReference>
<dbReference type="GO" id="GO:0000976">
    <property type="term" value="F:transcription cis-regulatory region binding"/>
    <property type="evidence" value="ECO:0007669"/>
    <property type="project" value="InterPro"/>
</dbReference>
<protein>
    <recommendedName>
        <fullName evidence="4">BZIP domain-containing protein</fullName>
    </recommendedName>
</protein>
<dbReference type="Proteomes" id="UP000285326">
    <property type="component" value="Unassembled WGS sequence"/>
</dbReference>
<dbReference type="InterPro" id="IPR050936">
    <property type="entry name" value="AP-1-like"/>
</dbReference>
<feature type="compositionally biased region" description="Polar residues" evidence="3">
    <location>
        <begin position="170"/>
        <end position="188"/>
    </location>
</feature>
<evidence type="ECO:0000256" key="2">
    <source>
        <dbReference type="ARBA" id="ARBA00023242"/>
    </source>
</evidence>
<dbReference type="AlphaFoldDB" id="A0A420IG48"/>
<dbReference type="SUPFAM" id="SSF57959">
    <property type="entry name" value="Leucine zipper domain"/>
    <property type="match status" value="1"/>
</dbReference>
<dbReference type="GO" id="GO:0001228">
    <property type="term" value="F:DNA-binding transcription activator activity, RNA polymerase II-specific"/>
    <property type="evidence" value="ECO:0007669"/>
    <property type="project" value="TreeGrafter"/>
</dbReference>
<dbReference type="CDD" id="cd14688">
    <property type="entry name" value="bZIP_YAP"/>
    <property type="match status" value="1"/>
</dbReference>
<dbReference type="EMBL" id="MCBS01024405">
    <property type="protein sequence ID" value="RKF73499.1"/>
    <property type="molecule type" value="Genomic_DNA"/>
</dbReference>
<dbReference type="Gene3D" id="1.20.5.170">
    <property type="match status" value="1"/>
</dbReference>
<name>A0A420IG48_9PEZI</name>
<organism evidence="5 6">
    <name type="scientific">Golovinomyces cichoracearum</name>
    <dbReference type="NCBI Taxonomy" id="62708"/>
    <lineage>
        <taxon>Eukaryota</taxon>
        <taxon>Fungi</taxon>
        <taxon>Dikarya</taxon>
        <taxon>Ascomycota</taxon>
        <taxon>Pezizomycotina</taxon>
        <taxon>Leotiomycetes</taxon>
        <taxon>Erysiphales</taxon>
        <taxon>Erysiphaceae</taxon>
        <taxon>Golovinomyces</taxon>
    </lineage>
</organism>
<dbReference type="PANTHER" id="PTHR40621:SF9">
    <property type="entry name" value="MEAB PROTEIN"/>
    <property type="match status" value="1"/>
</dbReference>
<feature type="region of interest" description="Disordered" evidence="3">
    <location>
        <begin position="162"/>
        <end position="188"/>
    </location>
</feature>
<accession>A0A420IG48</accession>
<feature type="domain" description="BZIP" evidence="4">
    <location>
        <begin position="37"/>
        <end position="51"/>
    </location>
</feature>
<dbReference type="GO" id="GO:0090575">
    <property type="term" value="C:RNA polymerase II transcription regulator complex"/>
    <property type="evidence" value="ECO:0007669"/>
    <property type="project" value="TreeGrafter"/>
</dbReference>
<evidence type="ECO:0000256" key="1">
    <source>
        <dbReference type="ARBA" id="ARBA00004123"/>
    </source>
</evidence>
<evidence type="ECO:0000259" key="4">
    <source>
        <dbReference type="PROSITE" id="PS00036"/>
    </source>
</evidence>
<dbReference type="Pfam" id="PF00170">
    <property type="entry name" value="bZIP_1"/>
    <property type="match status" value="1"/>
</dbReference>
<dbReference type="PROSITE" id="PS00036">
    <property type="entry name" value="BZIP_BASIC"/>
    <property type="match status" value="1"/>
</dbReference>